<feature type="transmembrane region" description="Helical" evidence="6">
    <location>
        <begin position="266"/>
        <end position="287"/>
    </location>
</feature>
<evidence type="ECO:0000256" key="3">
    <source>
        <dbReference type="ARBA" id="ARBA00022692"/>
    </source>
</evidence>
<evidence type="ECO:0000256" key="6">
    <source>
        <dbReference type="SAM" id="Phobius"/>
    </source>
</evidence>
<evidence type="ECO:0000256" key="2">
    <source>
        <dbReference type="ARBA" id="ARBA00022475"/>
    </source>
</evidence>
<gene>
    <name evidence="7" type="ORF">ENV54_06030</name>
</gene>
<dbReference type="AlphaFoldDB" id="A0A7C4ARH3"/>
<feature type="transmembrane region" description="Helical" evidence="6">
    <location>
        <begin position="335"/>
        <end position="352"/>
    </location>
</feature>
<evidence type="ECO:0000256" key="4">
    <source>
        <dbReference type="ARBA" id="ARBA00022989"/>
    </source>
</evidence>
<feature type="transmembrane region" description="Helical" evidence="6">
    <location>
        <begin position="226"/>
        <end position="245"/>
    </location>
</feature>
<reference evidence="7" key="1">
    <citation type="journal article" date="2020" name="mSystems">
        <title>Genome- and Community-Level Interaction Insights into Carbon Utilization and Element Cycling Functions of Hydrothermarchaeota in Hydrothermal Sediment.</title>
        <authorList>
            <person name="Zhou Z."/>
            <person name="Liu Y."/>
            <person name="Xu W."/>
            <person name="Pan J."/>
            <person name="Luo Z.H."/>
            <person name="Li M."/>
        </authorList>
    </citation>
    <scope>NUCLEOTIDE SEQUENCE [LARGE SCALE GENOMIC DNA]</scope>
    <source>
        <strain evidence="7">SpSt-769</strain>
    </source>
</reference>
<dbReference type="InterPro" id="IPR051817">
    <property type="entry name" value="FDH_cytochrome_b556_subunit"/>
</dbReference>
<keyword evidence="5 6" id="KW-0472">Membrane</keyword>
<comment type="caution">
    <text evidence="7">The sequence shown here is derived from an EMBL/GenBank/DDBJ whole genome shotgun (WGS) entry which is preliminary data.</text>
</comment>
<feature type="transmembrane region" description="Helical" evidence="6">
    <location>
        <begin position="106"/>
        <end position="128"/>
    </location>
</feature>
<dbReference type="EMBL" id="DTGT01000185">
    <property type="protein sequence ID" value="HGH60841.1"/>
    <property type="molecule type" value="Genomic_DNA"/>
</dbReference>
<dbReference type="PANTHER" id="PTHR30074">
    <property type="entry name" value="FORMATE DEHYDROGENASE, NITRATE-INDUCIBLE, CYTOCHROME B556 FDN SUBUNIT"/>
    <property type="match status" value="1"/>
</dbReference>
<feature type="transmembrane region" description="Helical" evidence="6">
    <location>
        <begin position="33"/>
        <end position="53"/>
    </location>
</feature>
<evidence type="ECO:0000256" key="5">
    <source>
        <dbReference type="ARBA" id="ARBA00023136"/>
    </source>
</evidence>
<dbReference type="PANTHER" id="PTHR30074:SF4">
    <property type="entry name" value="NI_FE-HYDROGENASE 2 B-TYPE CYTOCHROME SUBUNIT-RELATED"/>
    <property type="match status" value="1"/>
</dbReference>
<feature type="transmembrane region" description="Helical" evidence="6">
    <location>
        <begin position="372"/>
        <end position="393"/>
    </location>
</feature>
<name>A0A7C4ARH3_9BACT</name>
<feature type="transmembrane region" description="Helical" evidence="6">
    <location>
        <begin position="73"/>
        <end position="99"/>
    </location>
</feature>
<comment type="subcellular location">
    <subcellularLocation>
        <location evidence="1">Cell membrane</location>
        <topology evidence="1">Multi-pass membrane protein</topology>
    </subcellularLocation>
</comment>
<sequence>MQPTAATAEEKPNWVREKIFLGMPFNEYLKSNFTAFNAVVAVILIVGIPVIIYRLAFGLGPSTNLSDNNPWGIWIGFDMLCGVALAAGGFVIGTAVHLMGMKEYGFLFRPAVLTGFLGYLFAIIALTFDLGRYYRIPYPMVVSWGVNSVLFLVAWHVALYLSCQFVEWCPAIFEWLNMKKLRRIFVKATLGATIFGVCLSMLHQSALGSIFLLMPEKLHPLWYSEYIPLWFFMSAVAGGIVMTIIESTASHRIFAHQIKHHDPEHLDRVTLGLGKAASVTLFAYFFMKVIGLAHGNTWGYLNTGYGYLYLVEVLGFVLVPAFAFMYAVQNKLPGLVRAMAIVTAIGIVFNRLNHSIIAFNWHLPYELRYFPHWMEIVLTITVITIGILTFQWIMNRMPILYDHPDFEPEEH</sequence>
<protein>
    <recommendedName>
        <fullName evidence="8">Polysulfide reductase</fullName>
    </recommendedName>
</protein>
<keyword evidence="4 6" id="KW-1133">Transmembrane helix</keyword>
<keyword evidence="2" id="KW-1003">Cell membrane</keyword>
<feature type="transmembrane region" description="Helical" evidence="6">
    <location>
        <begin position="184"/>
        <end position="206"/>
    </location>
</feature>
<feature type="transmembrane region" description="Helical" evidence="6">
    <location>
        <begin position="307"/>
        <end position="328"/>
    </location>
</feature>
<keyword evidence="3 6" id="KW-0812">Transmembrane</keyword>
<evidence type="ECO:0008006" key="8">
    <source>
        <dbReference type="Google" id="ProtNLM"/>
    </source>
</evidence>
<evidence type="ECO:0000256" key="1">
    <source>
        <dbReference type="ARBA" id="ARBA00004651"/>
    </source>
</evidence>
<feature type="transmembrane region" description="Helical" evidence="6">
    <location>
        <begin position="140"/>
        <end position="163"/>
    </location>
</feature>
<accession>A0A7C4ARH3</accession>
<organism evidence="7">
    <name type="scientific">Desulfomonile tiedjei</name>
    <dbReference type="NCBI Taxonomy" id="2358"/>
    <lineage>
        <taxon>Bacteria</taxon>
        <taxon>Pseudomonadati</taxon>
        <taxon>Thermodesulfobacteriota</taxon>
        <taxon>Desulfomonilia</taxon>
        <taxon>Desulfomonilales</taxon>
        <taxon>Desulfomonilaceae</taxon>
        <taxon>Desulfomonile</taxon>
    </lineage>
</organism>
<dbReference type="GO" id="GO:0009061">
    <property type="term" value="P:anaerobic respiration"/>
    <property type="evidence" value="ECO:0007669"/>
    <property type="project" value="TreeGrafter"/>
</dbReference>
<evidence type="ECO:0000313" key="7">
    <source>
        <dbReference type="EMBL" id="HGH60841.1"/>
    </source>
</evidence>
<proteinExistence type="predicted"/>
<dbReference type="GO" id="GO:0005886">
    <property type="term" value="C:plasma membrane"/>
    <property type="evidence" value="ECO:0007669"/>
    <property type="project" value="UniProtKB-SubCell"/>
</dbReference>